<dbReference type="RefSeq" id="WP_178932629.1">
    <property type="nucleotide sequence ID" value="NZ_JACBAZ010000004.1"/>
</dbReference>
<name>A0A851GMI0_9BACT</name>
<sequence>MNTVSSWKDIPTFESEAEEATYWMDHELDPKLMVSSTHKPDSRESTTITLRFDPRMLARIKRLARSRFLNYQSMMKQWLAERIEEENKNLPNG</sequence>
<dbReference type="EMBL" id="JACBAZ010000004">
    <property type="protein sequence ID" value="NWK56020.1"/>
    <property type="molecule type" value="Genomic_DNA"/>
</dbReference>
<protein>
    <recommendedName>
        <fullName evidence="3">CopG antitoxin of type II toxin-antitoxin system</fullName>
    </recommendedName>
</protein>
<gene>
    <name evidence="1" type="ORF">HW115_10380</name>
</gene>
<reference evidence="1 2" key="1">
    <citation type="submission" date="2020-07" db="EMBL/GenBank/DDBJ databases">
        <title>Roseicoccus Jingziensis gen. nov., sp. nov., isolated from coastal seawater.</title>
        <authorList>
            <person name="Feng X."/>
        </authorList>
    </citation>
    <scope>NUCLEOTIDE SEQUENCE [LARGE SCALE GENOMIC DNA]</scope>
    <source>
        <strain evidence="1 2">N1E253</strain>
    </source>
</reference>
<evidence type="ECO:0000313" key="2">
    <source>
        <dbReference type="Proteomes" id="UP000557872"/>
    </source>
</evidence>
<dbReference type="InterPro" id="IPR022148">
    <property type="entry name" value="CopG_antitoxin"/>
</dbReference>
<accession>A0A851GMI0</accession>
<dbReference type="AlphaFoldDB" id="A0A851GMI0"/>
<dbReference type="Pfam" id="PF12441">
    <property type="entry name" value="CopG_antitoxin"/>
    <property type="match status" value="1"/>
</dbReference>
<evidence type="ECO:0000313" key="1">
    <source>
        <dbReference type="EMBL" id="NWK56020.1"/>
    </source>
</evidence>
<keyword evidence="2" id="KW-1185">Reference proteome</keyword>
<evidence type="ECO:0008006" key="3">
    <source>
        <dbReference type="Google" id="ProtNLM"/>
    </source>
</evidence>
<comment type="caution">
    <text evidence="1">The sequence shown here is derived from an EMBL/GenBank/DDBJ whole genome shotgun (WGS) entry which is preliminary data.</text>
</comment>
<proteinExistence type="predicted"/>
<organism evidence="1 2">
    <name type="scientific">Oceaniferula marina</name>
    <dbReference type="NCBI Taxonomy" id="2748318"/>
    <lineage>
        <taxon>Bacteria</taxon>
        <taxon>Pseudomonadati</taxon>
        <taxon>Verrucomicrobiota</taxon>
        <taxon>Verrucomicrobiia</taxon>
        <taxon>Verrucomicrobiales</taxon>
        <taxon>Verrucomicrobiaceae</taxon>
        <taxon>Oceaniferula</taxon>
    </lineage>
</organism>
<dbReference type="Proteomes" id="UP000557872">
    <property type="component" value="Unassembled WGS sequence"/>
</dbReference>